<dbReference type="PANTHER" id="PTHR23026:SF123">
    <property type="entry name" value="NAD(P)H NITROREDUCTASE RV3131-RELATED"/>
    <property type="match status" value="1"/>
</dbReference>
<gene>
    <name evidence="2" type="ORF">MMF94_42775</name>
</gene>
<evidence type="ECO:0000313" key="3">
    <source>
        <dbReference type="Proteomes" id="UP001299970"/>
    </source>
</evidence>
<name>A0ABS9TV76_9PSEU</name>
<dbReference type="RefSeq" id="WP_241043232.1">
    <property type="nucleotide sequence ID" value="NZ_BAAAJF010000051.1"/>
</dbReference>
<dbReference type="Proteomes" id="UP001299970">
    <property type="component" value="Unassembled WGS sequence"/>
</dbReference>
<accession>A0ABS9TV76</accession>
<comment type="caution">
    <text evidence="2">The sequence shown here is derived from an EMBL/GenBank/DDBJ whole genome shotgun (WGS) entry which is preliminary data.</text>
</comment>
<dbReference type="Gene3D" id="3.40.109.10">
    <property type="entry name" value="NADH Oxidase"/>
    <property type="match status" value="1"/>
</dbReference>
<feature type="region of interest" description="Disordered" evidence="1">
    <location>
        <begin position="209"/>
        <end position="235"/>
    </location>
</feature>
<dbReference type="InterPro" id="IPR050627">
    <property type="entry name" value="Nitroreductase/BluB"/>
</dbReference>
<proteinExistence type="predicted"/>
<dbReference type="EMBL" id="JAKXMK010000074">
    <property type="protein sequence ID" value="MCH6172429.1"/>
    <property type="molecule type" value="Genomic_DNA"/>
</dbReference>
<dbReference type="InterPro" id="IPR000415">
    <property type="entry name" value="Nitroreductase-like"/>
</dbReference>
<evidence type="ECO:0000313" key="2">
    <source>
        <dbReference type="EMBL" id="MCH6172429.1"/>
    </source>
</evidence>
<keyword evidence="3" id="KW-1185">Reference proteome</keyword>
<dbReference type="NCBIfam" id="NF047509">
    <property type="entry name" value="Rv3131_FMN_oxido"/>
    <property type="match status" value="1"/>
</dbReference>
<dbReference type="SUPFAM" id="SSF55469">
    <property type="entry name" value="FMN-dependent nitroreductase-like"/>
    <property type="match status" value="2"/>
</dbReference>
<evidence type="ECO:0000256" key="1">
    <source>
        <dbReference type="SAM" id="MobiDB-lite"/>
    </source>
</evidence>
<sequence>MTSDRELTKAVEDALYAPSVRNTQPWKWRIRPDEIELHADEDRYLDITDPDRRDLILSCGTALHHLQAALAARGRGVRVRRLPDPENRNHLATVTVELDGAQPDLIAASLYPAIAGRHTDRRRMSHRPVPRELLQSLQEHARRAGAELVLTDPGVREKLMMALSEATELQYHEPGYAAELRIWTHRLPGSHDGVPATSVPPRPIGTTKATGLSHFGRPELAQPPLPPGRSPDDDAADFLVLATPGDDVLDQLKAGEAASAVLLGATRTGLATTPLSQALEITASRHHLQTDVLGIPEHPQLVIRVGWPAAGSADLPMTPRRPLRSVVLPD</sequence>
<protein>
    <submittedName>
        <fullName evidence="2">NAD(P)H nitroreductase</fullName>
    </submittedName>
</protein>
<organism evidence="2 3">
    <name type="scientific">Pseudonocardia alaniniphila</name>
    <dbReference type="NCBI Taxonomy" id="75291"/>
    <lineage>
        <taxon>Bacteria</taxon>
        <taxon>Bacillati</taxon>
        <taxon>Actinomycetota</taxon>
        <taxon>Actinomycetes</taxon>
        <taxon>Pseudonocardiales</taxon>
        <taxon>Pseudonocardiaceae</taxon>
        <taxon>Pseudonocardia</taxon>
    </lineage>
</organism>
<reference evidence="2 3" key="1">
    <citation type="submission" date="2022-03" db="EMBL/GenBank/DDBJ databases">
        <title>Pseudonocardia alaer sp. nov., a novel actinomycete isolated from reed forest soil.</title>
        <authorList>
            <person name="Wang L."/>
        </authorList>
    </citation>
    <scope>NUCLEOTIDE SEQUENCE [LARGE SCALE GENOMIC DNA]</scope>
    <source>
        <strain evidence="2 3">Y-16303</strain>
    </source>
</reference>
<dbReference type="PANTHER" id="PTHR23026">
    <property type="entry name" value="NADPH NITROREDUCTASE"/>
    <property type="match status" value="1"/>
</dbReference>